<evidence type="ECO:0000259" key="1">
    <source>
        <dbReference type="Pfam" id="PF10124"/>
    </source>
</evidence>
<organism evidence="2">
    <name type="scientific">marine sediment metagenome</name>
    <dbReference type="NCBI Taxonomy" id="412755"/>
    <lineage>
        <taxon>unclassified sequences</taxon>
        <taxon>metagenomes</taxon>
        <taxon>ecological metagenomes</taxon>
    </lineage>
</organism>
<reference evidence="2" key="1">
    <citation type="journal article" date="2015" name="Nature">
        <title>Complex archaea that bridge the gap between prokaryotes and eukaryotes.</title>
        <authorList>
            <person name="Spang A."/>
            <person name="Saw J.H."/>
            <person name="Jorgensen S.L."/>
            <person name="Zaremba-Niedzwiedzka K."/>
            <person name="Martijn J."/>
            <person name="Lind A.E."/>
            <person name="van Eijk R."/>
            <person name="Schleper C."/>
            <person name="Guy L."/>
            <person name="Ettema T.J."/>
        </authorList>
    </citation>
    <scope>NUCLEOTIDE SEQUENCE</scope>
</reference>
<accession>A0A0F9BZE8</accession>
<comment type="caution">
    <text evidence="2">The sequence shown here is derived from an EMBL/GenBank/DDBJ whole genome shotgun (WGS) entry which is preliminary data.</text>
</comment>
<protein>
    <recommendedName>
        <fullName evidence="1">Bacteriophage Mu GpT domain-containing protein</fullName>
    </recommendedName>
</protein>
<dbReference type="AlphaFoldDB" id="A0A0F9BZE8"/>
<sequence>MLVKSDIPKLLLAGMRTNFMQAYEVAVKDHEKIATTIKSTKSSETYPWLGGVPKMNEWKDERIPQGMLEHNFTIANRDWEASIAVDRNAIEDEQYGQIEVRVKELATEAVRFFDELAFTLMGQGTQTAGTAGTIYDGVTLTAYDSKAFFATDHSEGDSGTQANRGSSALSASALQAAITAMKKFKNDKGKPAHVRPNLLTVPNDLEWEAKELLNSQYYPEEGTTTNKLAVNVLKGSLNLLVNDYLTDTDNWYVFDTNRVVKPMILQLRQDPRFTSLVSGTESSFMRKKLFFGVDWRGEILWGDWRT</sequence>
<feature type="non-terminal residue" evidence="2">
    <location>
        <position position="306"/>
    </location>
</feature>
<gene>
    <name evidence="2" type="ORF">LCGC14_2669720</name>
</gene>
<dbReference type="InterPro" id="IPR018774">
    <property type="entry name" value="Phage_Mu_GpT"/>
</dbReference>
<name>A0A0F9BZE8_9ZZZZ</name>
<feature type="domain" description="Bacteriophage Mu GpT" evidence="1">
    <location>
        <begin position="249"/>
        <end position="305"/>
    </location>
</feature>
<feature type="domain" description="Bacteriophage Mu GpT" evidence="1">
    <location>
        <begin position="11"/>
        <end position="163"/>
    </location>
</feature>
<evidence type="ECO:0000313" key="2">
    <source>
        <dbReference type="EMBL" id="KKK95744.1"/>
    </source>
</evidence>
<dbReference type="EMBL" id="LAZR01046777">
    <property type="protein sequence ID" value="KKK95744.1"/>
    <property type="molecule type" value="Genomic_DNA"/>
</dbReference>
<proteinExistence type="predicted"/>
<dbReference type="Pfam" id="PF10124">
    <property type="entry name" value="Mu-like_gpT"/>
    <property type="match status" value="3"/>
</dbReference>
<feature type="domain" description="Bacteriophage Mu GpT" evidence="1">
    <location>
        <begin position="166"/>
        <end position="245"/>
    </location>
</feature>